<dbReference type="PROSITE" id="PS00375">
    <property type="entry name" value="UDPGT"/>
    <property type="match status" value="1"/>
</dbReference>
<evidence type="ECO:0000256" key="1">
    <source>
        <dbReference type="ARBA" id="ARBA00009995"/>
    </source>
</evidence>
<feature type="transmembrane region" description="Helical" evidence="5">
    <location>
        <begin position="394"/>
        <end position="416"/>
    </location>
</feature>
<dbReference type="PANTHER" id="PTHR48043:SF159">
    <property type="entry name" value="EG:EG0003.4 PROTEIN-RELATED"/>
    <property type="match status" value="1"/>
</dbReference>
<dbReference type="AlphaFoldDB" id="A0A6J1NIV6"/>
<evidence type="ECO:0000256" key="5">
    <source>
        <dbReference type="RuleBase" id="RU362059"/>
    </source>
</evidence>
<dbReference type="OrthoDB" id="5835829at2759"/>
<keyword evidence="6" id="KW-1185">Reference proteome</keyword>
<dbReference type="PANTHER" id="PTHR48043">
    <property type="entry name" value="EG:EG0003.4 PROTEIN-RELATED"/>
    <property type="match status" value="1"/>
</dbReference>
<organism evidence="6 7">
    <name type="scientific">Bicyclus anynana</name>
    <name type="common">Squinting bush brown butterfly</name>
    <dbReference type="NCBI Taxonomy" id="110368"/>
    <lineage>
        <taxon>Eukaryota</taxon>
        <taxon>Metazoa</taxon>
        <taxon>Ecdysozoa</taxon>
        <taxon>Arthropoda</taxon>
        <taxon>Hexapoda</taxon>
        <taxon>Insecta</taxon>
        <taxon>Pterygota</taxon>
        <taxon>Neoptera</taxon>
        <taxon>Endopterygota</taxon>
        <taxon>Lepidoptera</taxon>
        <taxon>Glossata</taxon>
        <taxon>Ditrysia</taxon>
        <taxon>Papilionoidea</taxon>
        <taxon>Nymphalidae</taxon>
        <taxon>Satyrinae</taxon>
        <taxon>Satyrini</taxon>
        <taxon>Mycalesina</taxon>
        <taxon>Bicyclus</taxon>
    </lineage>
</organism>
<dbReference type="InterPro" id="IPR050271">
    <property type="entry name" value="UDP-glycosyltransferase"/>
</dbReference>
<name>A0A6J1NIV6_BICAN</name>
<proteinExistence type="inferred from homology"/>
<dbReference type="Proteomes" id="UP001652582">
    <property type="component" value="Chromosome 22"/>
</dbReference>
<keyword evidence="5" id="KW-0812">Transmembrane</keyword>
<dbReference type="Pfam" id="PF00201">
    <property type="entry name" value="UDPGT"/>
    <property type="match status" value="1"/>
</dbReference>
<keyword evidence="3 4" id="KW-0808">Transferase</keyword>
<comment type="similarity">
    <text evidence="1 4">Belongs to the UDP-glycosyltransferase family.</text>
</comment>
<keyword evidence="5" id="KW-0472">Membrane</keyword>
<dbReference type="RefSeq" id="XP_023943056.2">
    <property type="nucleotide sequence ID" value="XM_024087288.2"/>
</dbReference>
<keyword evidence="2 4" id="KW-0328">Glycosyltransferase</keyword>
<accession>A0A6J1NIV6</accession>
<dbReference type="GeneID" id="112049415"/>
<gene>
    <name evidence="7" type="primary">LOC112049415</name>
</gene>
<evidence type="ECO:0000256" key="3">
    <source>
        <dbReference type="ARBA" id="ARBA00022679"/>
    </source>
</evidence>
<dbReference type="GO" id="GO:0016020">
    <property type="term" value="C:membrane"/>
    <property type="evidence" value="ECO:0007669"/>
    <property type="project" value="UniProtKB-SubCell"/>
</dbReference>
<dbReference type="KEGG" id="bany:112049415"/>
<dbReference type="CDD" id="cd03784">
    <property type="entry name" value="GT1_Gtf-like"/>
    <property type="match status" value="1"/>
</dbReference>
<protein>
    <recommendedName>
        <fullName evidence="5">UDP-glucuronosyltransferase</fullName>
        <ecNumber evidence="5">2.4.1.17</ecNumber>
    </recommendedName>
</protein>
<evidence type="ECO:0000256" key="2">
    <source>
        <dbReference type="ARBA" id="ARBA00022676"/>
    </source>
</evidence>
<evidence type="ECO:0000256" key="4">
    <source>
        <dbReference type="RuleBase" id="RU003718"/>
    </source>
</evidence>
<dbReference type="InterPro" id="IPR002213">
    <property type="entry name" value="UDP_glucos_trans"/>
</dbReference>
<dbReference type="Gene3D" id="3.40.50.2000">
    <property type="entry name" value="Glycogen Phosphorylase B"/>
    <property type="match status" value="1"/>
</dbReference>
<keyword evidence="5" id="KW-1133">Transmembrane helix</keyword>
<sequence length="429" mass="48696">MDNKHEGMSFFESVPLIMNLSRNTIAHPNVQKLINDKNQQFDAVIAEWMFNEVYSGFSGIFNCPLIWFSTVEPHWMVLRLVDEVTNPAYSVDVASNSVPPLTFVQRVEELGTQIVGRLTQALWVSGIENNLYDEYFVPVIEKRHSTAPSFETLRFNASLLLSNSHVSMGVPAVLPANVIPIGGYHIKPNVKQLPEDLQKLMDNAKHGVIYFSMGSNLKSKQFPEVIKLDLLKMFGKLKQTVIWKFEEDLPNRPSNVHIVQWAPQQSILAHKNCILFITHGGLLSTTETMHFGVPIIGIPVFADQFVNVARAVKKGYAQKVDLSYSMAADIELAINKLLDNPSYKTRVKELSQIYHDRPVPPARELVHWVEHVVKTRGATHLRSPASMVAWYQKLYLDLVLVLVVLVLVLKRVYIFIKSIFIAKRKVKTN</sequence>
<dbReference type="InterPro" id="IPR035595">
    <property type="entry name" value="UDP_glycos_trans_CS"/>
</dbReference>
<comment type="catalytic activity">
    <reaction evidence="5">
        <text>glucuronate acceptor + UDP-alpha-D-glucuronate = acceptor beta-D-glucuronoside + UDP + H(+)</text>
        <dbReference type="Rhea" id="RHEA:21032"/>
        <dbReference type="ChEBI" id="CHEBI:15378"/>
        <dbReference type="ChEBI" id="CHEBI:58052"/>
        <dbReference type="ChEBI" id="CHEBI:58223"/>
        <dbReference type="ChEBI" id="CHEBI:132367"/>
        <dbReference type="ChEBI" id="CHEBI:132368"/>
        <dbReference type="EC" id="2.4.1.17"/>
    </reaction>
</comment>
<comment type="subcellular location">
    <subcellularLocation>
        <location evidence="5">Membrane</location>
        <topology evidence="5">Single-pass membrane protein</topology>
    </subcellularLocation>
</comment>
<evidence type="ECO:0000313" key="7">
    <source>
        <dbReference type="RefSeq" id="XP_023943056.2"/>
    </source>
</evidence>
<dbReference type="GO" id="GO:0015020">
    <property type="term" value="F:glucuronosyltransferase activity"/>
    <property type="evidence" value="ECO:0007669"/>
    <property type="project" value="UniProtKB-EC"/>
</dbReference>
<dbReference type="SUPFAM" id="SSF53756">
    <property type="entry name" value="UDP-Glycosyltransferase/glycogen phosphorylase"/>
    <property type="match status" value="1"/>
</dbReference>
<reference evidence="7" key="1">
    <citation type="submission" date="2025-08" db="UniProtKB">
        <authorList>
            <consortium name="RefSeq"/>
        </authorList>
    </citation>
    <scope>IDENTIFICATION</scope>
</reference>
<dbReference type="EC" id="2.4.1.17" evidence="5"/>
<evidence type="ECO:0000313" key="6">
    <source>
        <dbReference type="Proteomes" id="UP001652582"/>
    </source>
</evidence>